<feature type="transmembrane region" description="Helical" evidence="2">
    <location>
        <begin position="975"/>
        <end position="1001"/>
    </location>
</feature>
<dbReference type="PRINTS" id="PR00702">
    <property type="entry name" value="ACRIFLAVINRP"/>
</dbReference>
<dbReference type="SUPFAM" id="SSF82866">
    <property type="entry name" value="Multidrug efflux transporter AcrB transmembrane domain"/>
    <property type="match status" value="2"/>
</dbReference>
<accession>A0ABY6N3V8</accession>
<dbReference type="PANTHER" id="PTHR32063:SF28">
    <property type="entry name" value="BLR2861 PROTEIN"/>
    <property type="match status" value="1"/>
</dbReference>
<name>A0ABY6N3V8_9ALTE</name>
<protein>
    <submittedName>
        <fullName evidence="3">Efflux RND transporter permease subunit</fullName>
    </submittedName>
</protein>
<reference evidence="3" key="1">
    <citation type="submission" date="2022-06" db="EMBL/GenBank/DDBJ databases">
        <title>Alkalimarinus sp. nov., isolated from gut of a Alitta virens.</title>
        <authorList>
            <person name="Yang A.I."/>
            <person name="Shin N.-R."/>
        </authorList>
    </citation>
    <scope>NUCLEOTIDE SEQUENCE</scope>
    <source>
        <strain evidence="3">A2M4</strain>
    </source>
</reference>
<keyword evidence="2" id="KW-0472">Membrane</keyword>
<dbReference type="InterPro" id="IPR001036">
    <property type="entry name" value="Acrflvin-R"/>
</dbReference>
<feature type="compositionally biased region" description="Polar residues" evidence="1">
    <location>
        <begin position="1019"/>
        <end position="1032"/>
    </location>
</feature>
<keyword evidence="2" id="KW-0812">Transmembrane</keyword>
<feature type="transmembrane region" description="Helical" evidence="2">
    <location>
        <begin position="524"/>
        <end position="542"/>
    </location>
</feature>
<dbReference type="Gene3D" id="3.30.70.1440">
    <property type="entry name" value="Multidrug efflux transporter AcrB pore domain"/>
    <property type="match status" value="1"/>
</dbReference>
<sequence length="1032" mass="111578">MRFTDLFIRRPVLASVVSLVILLLGLNALKELQVRQYPELENSIISIVTAYPGASSDLVAGFITSPIQQAVASAEGIDYLKSTSSQGVSLIEAHLKLGQNANSAMTEVLAKVSEARKELPADAEEPVVSKSTGGTTSLLYLSFFSTEMEETQITDYLKRVVQPQLETLDGVASAKILGDKSFAMRVWLNPSKLAAYELTPQDVAASLNSNSFLSAAGQTKGQYVAINVTVDTDLKSIEEFQDLVVKRDEGALVRLRDVATVELGAKNDDSAVYFNGKRAVFIAIDAQPSANPLTVIDGVYAKLPDIERQLPSALEAKINYDATRFIRDSITEVVITVGEATVIVIFVIFMFLGSGRAVLIPVVTIPLSLIGVCFFMLAMGYSLNLLTLLAMVLAIGLVVDDAIVVVENIHRHIDEGLSPFKASIEGAREIAGPVISMTLTLAAVYAPIGFMGGLTGGLFKEFAFALAGAVIISGIIALTLSPMMCSKLLTETNSPMAKRLDKLFDKIRVSYQNRLHNTLNYRPVTMVMVVTMLISCVFLYQFSKKELARSEDQGIIFSLSTAPESATHDYVDAYTGELLKAIDSFEEKEGSFVVAGMNSVNSVFSGMLLKPFSEREATQMELVPVMQQKLAGIAGFRSVSFNLPTLPGASGLPIQFVITSAQDHEVLYELGQDLLGQAMQSGKFIFLDTDLKFNKPKADISIDRSKAAEMGISMKDIGSALSTMLSGGTVNRFNVDGRSYDIIPQVEQDYRRTSQQLDDYYIRTAAGSLIPLSTIAKITEDVEPNKRGQFQQLNSLVIEGVMRPGVSLGDALSYLESTARETFPKGVGIDYAGQSRQFIQEGSALIFTFFFALIMIYLVLAAQFESFRDPFIILISVPMSLLGALLPIAFGVTSINIYTQVGLVTLIGLISKHGILMVEFANKLQVEEGLGKREAIEKAAGIRLRAILMTTSAMVVGVFPLILASGAGAASRFDIGLVVASGLSVGTIFTLFVVPAVYVIIAKDRSSEGQQQDRDNPHNLGQANVTPPTTST</sequence>
<feature type="transmembrane region" description="Helical" evidence="2">
    <location>
        <begin position="333"/>
        <end position="352"/>
    </location>
</feature>
<dbReference type="PANTHER" id="PTHR32063">
    <property type="match status" value="1"/>
</dbReference>
<dbReference type="Proteomes" id="UP001163739">
    <property type="component" value="Chromosome"/>
</dbReference>
<feature type="transmembrane region" description="Helical" evidence="2">
    <location>
        <begin position="897"/>
        <end position="921"/>
    </location>
</feature>
<dbReference type="Gene3D" id="3.30.70.1430">
    <property type="entry name" value="Multidrug efflux transporter AcrB pore domain"/>
    <property type="match status" value="2"/>
</dbReference>
<evidence type="ECO:0000313" key="4">
    <source>
        <dbReference type="Proteomes" id="UP001163739"/>
    </source>
</evidence>
<feature type="transmembrane region" description="Helical" evidence="2">
    <location>
        <begin position="359"/>
        <end position="379"/>
    </location>
</feature>
<dbReference type="Gene3D" id="1.20.1640.10">
    <property type="entry name" value="Multidrug efflux transporter AcrB transmembrane domain"/>
    <property type="match status" value="2"/>
</dbReference>
<feature type="transmembrane region" description="Helical" evidence="2">
    <location>
        <begin position="385"/>
        <end position="409"/>
    </location>
</feature>
<gene>
    <name evidence="3" type="ORF">NKI27_02750</name>
</gene>
<feature type="compositionally biased region" description="Basic and acidic residues" evidence="1">
    <location>
        <begin position="1008"/>
        <end position="1017"/>
    </location>
</feature>
<dbReference type="Gene3D" id="3.30.2090.10">
    <property type="entry name" value="Multidrug efflux transporter AcrB TolC docking domain, DN and DC subdomains"/>
    <property type="match status" value="2"/>
</dbReference>
<evidence type="ECO:0000313" key="3">
    <source>
        <dbReference type="EMBL" id="UZE96690.1"/>
    </source>
</evidence>
<dbReference type="SUPFAM" id="SSF82714">
    <property type="entry name" value="Multidrug efflux transporter AcrB TolC docking domain, DN and DC subdomains"/>
    <property type="match status" value="2"/>
</dbReference>
<evidence type="ECO:0000256" key="1">
    <source>
        <dbReference type="SAM" id="MobiDB-lite"/>
    </source>
</evidence>
<evidence type="ECO:0000256" key="2">
    <source>
        <dbReference type="SAM" id="Phobius"/>
    </source>
</evidence>
<feature type="transmembrane region" description="Helical" evidence="2">
    <location>
        <begin position="942"/>
        <end position="963"/>
    </location>
</feature>
<proteinExistence type="predicted"/>
<dbReference type="Gene3D" id="3.30.70.1320">
    <property type="entry name" value="Multidrug efflux transporter AcrB pore domain like"/>
    <property type="match status" value="1"/>
</dbReference>
<dbReference type="EMBL" id="CP100390">
    <property type="protein sequence ID" value="UZE96690.1"/>
    <property type="molecule type" value="Genomic_DNA"/>
</dbReference>
<keyword evidence="2" id="KW-1133">Transmembrane helix</keyword>
<dbReference type="RefSeq" id="WP_265048175.1">
    <property type="nucleotide sequence ID" value="NZ_CP100390.1"/>
</dbReference>
<feature type="transmembrane region" description="Helical" evidence="2">
    <location>
        <begin position="871"/>
        <end position="891"/>
    </location>
</feature>
<feature type="region of interest" description="Disordered" evidence="1">
    <location>
        <begin position="1008"/>
        <end position="1032"/>
    </location>
</feature>
<keyword evidence="4" id="KW-1185">Reference proteome</keyword>
<feature type="transmembrane region" description="Helical" evidence="2">
    <location>
        <begin position="844"/>
        <end position="864"/>
    </location>
</feature>
<feature type="transmembrane region" description="Helical" evidence="2">
    <location>
        <begin position="430"/>
        <end position="450"/>
    </location>
</feature>
<dbReference type="SUPFAM" id="SSF82693">
    <property type="entry name" value="Multidrug efflux transporter AcrB pore domain, PN1, PN2, PC1 and PC2 subdomains"/>
    <property type="match status" value="4"/>
</dbReference>
<feature type="transmembrane region" description="Helical" evidence="2">
    <location>
        <begin position="462"/>
        <end position="480"/>
    </location>
</feature>
<dbReference type="InterPro" id="IPR027463">
    <property type="entry name" value="AcrB_DN_DC_subdom"/>
</dbReference>
<dbReference type="Pfam" id="PF00873">
    <property type="entry name" value="ACR_tran"/>
    <property type="match status" value="1"/>
</dbReference>
<organism evidence="3 4">
    <name type="scientific">Alkalimarinus alittae</name>
    <dbReference type="NCBI Taxonomy" id="2961619"/>
    <lineage>
        <taxon>Bacteria</taxon>
        <taxon>Pseudomonadati</taxon>
        <taxon>Pseudomonadota</taxon>
        <taxon>Gammaproteobacteria</taxon>
        <taxon>Alteromonadales</taxon>
        <taxon>Alteromonadaceae</taxon>
        <taxon>Alkalimarinus</taxon>
    </lineage>
</organism>